<dbReference type="Proteomes" id="UP001379949">
    <property type="component" value="Unassembled WGS sequence"/>
</dbReference>
<keyword evidence="9" id="KW-1185">Reference proteome</keyword>
<proteinExistence type="predicted"/>
<evidence type="ECO:0000256" key="7">
    <source>
        <dbReference type="SAM" id="Phobius"/>
    </source>
</evidence>
<dbReference type="PANTHER" id="PTHR30509">
    <property type="entry name" value="P-HYDROXYBENZOIC ACID EFFLUX PUMP SUBUNIT-RELATED"/>
    <property type="match status" value="1"/>
</dbReference>
<feature type="transmembrane region" description="Helical" evidence="7">
    <location>
        <begin position="423"/>
        <end position="443"/>
    </location>
</feature>
<dbReference type="Pfam" id="PF04632">
    <property type="entry name" value="FUSC"/>
    <property type="match status" value="1"/>
</dbReference>
<keyword evidence="5 7" id="KW-1133">Transmembrane helix</keyword>
<dbReference type="EMBL" id="JBAKAR010000001">
    <property type="protein sequence ID" value="MEL0611733.1"/>
    <property type="molecule type" value="Genomic_DNA"/>
</dbReference>
<feature type="transmembrane region" description="Helical" evidence="7">
    <location>
        <begin position="59"/>
        <end position="82"/>
    </location>
</feature>
<reference evidence="8 9" key="1">
    <citation type="submission" date="2024-02" db="EMBL/GenBank/DDBJ databases">
        <title>Bacteria isolated from the canopy kelp, Nereocystis luetkeana.</title>
        <authorList>
            <person name="Pfister C.A."/>
            <person name="Younker I.T."/>
            <person name="Light S.H."/>
        </authorList>
    </citation>
    <scope>NUCLEOTIDE SEQUENCE [LARGE SCALE GENOMIC DNA]</scope>
    <source>
        <strain evidence="8 9">TI.4.07</strain>
    </source>
</reference>
<comment type="caution">
    <text evidence="8">The sequence shown here is derived from an EMBL/GenBank/DDBJ whole genome shotgun (WGS) entry which is preliminary data.</text>
</comment>
<evidence type="ECO:0000313" key="9">
    <source>
        <dbReference type="Proteomes" id="UP001379949"/>
    </source>
</evidence>
<evidence type="ECO:0000256" key="6">
    <source>
        <dbReference type="ARBA" id="ARBA00023136"/>
    </source>
</evidence>
<feature type="transmembrane region" description="Helical" evidence="7">
    <location>
        <begin position="366"/>
        <end position="387"/>
    </location>
</feature>
<sequence length="681" mass="74681">MGVVFRALFLPERYAVIFALKGVIAMAMALTIAMYLNLDRPYWALISAVFLQMRPEGGLVIEKAVCQIAGTLVGGVVGIVILSYFMPYPYLAIGIVTLWLGINSALSAMVRQANFIYGFAMAGVTAEIIVLLVMVSPTTADSQAVFNVAQARVSEIVLGSICAAVVSHLFWPVKVRHSLQAQSRSVINQTLSYLVAELDPAGSHEKRHQHIDSIMQTLSLVSDDSSAVSYEGPEGPGRARAANQISHKILSLLAVIQIFGRLQRQHPEMITPALSELLDQLRAAFTAIADSNDFDDCYEQVRALRKMILELRQQPNNDRPFEARMLTVGLDLTADLTVLLRAFRALESRDSSLLKAPSAHTHRDPLVGLVTGVRTGVIFLVGAFIWINTGASAALMIMILPAIFSIMLARLPRMILRVVLQRILIGVLVAVPVAIFYALNLLAQSSGQLEVLLLVLAAPYFIGLLALAKRETLPYGLGFCIPFSILVRPSMDMSLAFSVDYTLSSAMAIFVGVCMLYWVFELIEGPSNQLLVRRLFKATTADLAELKSKDNPSDWFNCRMEDRLLRLINYDQRSTTRVVTDLGLTGLNLGHVSIKLHSLCEGIAGGNLKAVEAWQAALAKTFMLATKGQMTEEFENACNLVHSELVERVGNTPQTEMIQGMFQRISLSLKRSAAIVAEEKG</sequence>
<keyword evidence="4 7" id="KW-0812">Transmembrane</keyword>
<keyword evidence="2" id="KW-0813">Transport</keyword>
<feature type="transmembrane region" description="Helical" evidence="7">
    <location>
        <begin position="115"/>
        <end position="136"/>
    </location>
</feature>
<dbReference type="RefSeq" id="WP_341566068.1">
    <property type="nucleotide sequence ID" value="NZ_JBAKAR010000001.1"/>
</dbReference>
<feature type="transmembrane region" description="Helical" evidence="7">
    <location>
        <begin position="449"/>
        <end position="468"/>
    </location>
</feature>
<feature type="transmembrane region" description="Helical" evidence="7">
    <location>
        <begin position="88"/>
        <end position="108"/>
    </location>
</feature>
<evidence type="ECO:0000313" key="8">
    <source>
        <dbReference type="EMBL" id="MEL0611733.1"/>
    </source>
</evidence>
<evidence type="ECO:0000256" key="2">
    <source>
        <dbReference type="ARBA" id="ARBA00022448"/>
    </source>
</evidence>
<dbReference type="InterPro" id="IPR006726">
    <property type="entry name" value="PHBA_efflux_AaeB/fusaric-R"/>
</dbReference>
<protein>
    <submittedName>
        <fullName evidence="8">FUSC family protein</fullName>
    </submittedName>
</protein>
<dbReference type="PANTHER" id="PTHR30509:SF9">
    <property type="entry name" value="MULTIDRUG RESISTANCE PROTEIN MDTO"/>
    <property type="match status" value="1"/>
</dbReference>
<evidence type="ECO:0000256" key="4">
    <source>
        <dbReference type="ARBA" id="ARBA00022692"/>
    </source>
</evidence>
<feature type="transmembrane region" description="Helical" evidence="7">
    <location>
        <begin position="503"/>
        <end position="523"/>
    </location>
</feature>
<organism evidence="8 9">
    <name type="scientific">Marinomonas arenicola</name>
    <dbReference type="NCBI Taxonomy" id="569601"/>
    <lineage>
        <taxon>Bacteria</taxon>
        <taxon>Pseudomonadati</taxon>
        <taxon>Pseudomonadota</taxon>
        <taxon>Gammaproteobacteria</taxon>
        <taxon>Oceanospirillales</taxon>
        <taxon>Oceanospirillaceae</taxon>
        <taxon>Marinomonas</taxon>
    </lineage>
</organism>
<evidence type="ECO:0000256" key="5">
    <source>
        <dbReference type="ARBA" id="ARBA00022989"/>
    </source>
</evidence>
<keyword evidence="3" id="KW-1003">Cell membrane</keyword>
<accession>A0ABU9FZT7</accession>
<feature type="transmembrane region" description="Helical" evidence="7">
    <location>
        <begin position="393"/>
        <end position="411"/>
    </location>
</feature>
<evidence type="ECO:0000256" key="3">
    <source>
        <dbReference type="ARBA" id="ARBA00022475"/>
    </source>
</evidence>
<evidence type="ECO:0000256" key="1">
    <source>
        <dbReference type="ARBA" id="ARBA00004651"/>
    </source>
</evidence>
<gene>
    <name evidence="8" type="ORF">V6242_01145</name>
</gene>
<feature type="transmembrane region" description="Helical" evidence="7">
    <location>
        <begin position="156"/>
        <end position="173"/>
    </location>
</feature>
<comment type="subcellular location">
    <subcellularLocation>
        <location evidence="1">Cell membrane</location>
        <topology evidence="1">Multi-pass membrane protein</topology>
    </subcellularLocation>
</comment>
<feature type="transmembrane region" description="Helical" evidence="7">
    <location>
        <begin position="475"/>
        <end position="491"/>
    </location>
</feature>
<name>A0ABU9FZT7_9GAMM</name>
<feature type="transmembrane region" description="Helical" evidence="7">
    <location>
        <begin position="14"/>
        <end position="38"/>
    </location>
</feature>
<keyword evidence="6 7" id="KW-0472">Membrane</keyword>